<dbReference type="Gene3D" id="2.40.30.60">
    <property type="entry name" value="RimM"/>
    <property type="match status" value="1"/>
</dbReference>
<evidence type="ECO:0000259" key="7">
    <source>
        <dbReference type="Pfam" id="PF01782"/>
    </source>
</evidence>
<dbReference type="Proteomes" id="UP000314616">
    <property type="component" value="Chromosome"/>
</dbReference>
<comment type="similarity">
    <text evidence="5">Belongs to the RimM family.</text>
</comment>
<comment type="subunit">
    <text evidence="5">Binds ribosomal protein uS19.</text>
</comment>
<dbReference type="InterPro" id="IPR011033">
    <property type="entry name" value="PRC_barrel-like_sf"/>
</dbReference>
<dbReference type="GO" id="GO:0005737">
    <property type="term" value="C:cytoplasm"/>
    <property type="evidence" value="ECO:0007669"/>
    <property type="project" value="UniProtKB-SubCell"/>
</dbReference>
<dbReference type="Gene3D" id="2.30.30.240">
    <property type="entry name" value="PRC-barrel domain"/>
    <property type="match status" value="1"/>
</dbReference>
<dbReference type="KEGG" id="gyu:FE374_06095"/>
<dbReference type="RefSeq" id="WP_139927696.1">
    <property type="nucleotide sequence ID" value="NZ_CP040915.1"/>
</dbReference>
<dbReference type="GO" id="GO:0042274">
    <property type="term" value="P:ribosomal small subunit biogenesis"/>
    <property type="evidence" value="ECO:0007669"/>
    <property type="project" value="UniProtKB-UniRule"/>
</dbReference>
<accession>A0A5B8C0Z4</accession>
<protein>
    <recommendedName>
        <fullName evidence="5">Ribosome maturation factor RimM</fullName>
    </recommendedName>
</protein>
<feature type="compositionally biased region" description="Acidic residues" evidence="6">
    <location>
        <begin position="170"/>
        <end position="207"/>
    </location>
</feature>
<dbReference type="InterPro" id="IPR011961">
    <property type="entry name" value="RimM"/>
</dbReference>
<dbReference type="SUPFAM" id="SSF50346">
    <property type="entry name" value="PRC-barrel domain"/>
    <property type="match status" value="1"/>
</dbReference>
<feature type="domain" description="RimM N-terminal" evidence="7">
    <location>
        <begin position="5"/>
        <end position="85"/>
    </location>
</feature>
<evidence type="ECO:0000256" key="6">
    <source>
        <dbReference type="SAM" id="MobiDB-lite"/>
    </source>
</evidence>
<dbReference type="InterPro" id="IPR036976">
    <property type="entry name" value="RimM_N_sf"/>
</dbReference>
<proteinExistence type="inferred from homology"/>
<dbReference type="GO" id="GO:0006364">
    <property type="term" value="P:rRNA processing"/>
    <property type="evidence" value="ECO:0007669"/>
    <property type="project" value="UniProtKB-UniRule"/>
</dbReference>
<sequence>MLLTVAIIGGPHGLKGEVRLDLRTDDPQRRLAEGSVLETEPADAGPLTVVRARRSAEATYVIFDEARDRTAAESLRGVRLVVESDEDEDDDDEGWYPHQLVGLRAVHVDGRELGTVADLEHLPAQDVLVITEPDGAEARVPFVAELVPAVDPDAGTVTLDPPRGLFAADPADEDEPVADDAGEDEPVADAAEDEPVADDAEDAGGRP</sequence>
<evidence type="ECO:0000256" key="4">
    <source>
        <dbReference type="ARBA" id="ARBA00023186"/>
    </source>
</evidence>
<reference evidence="9 10" key="1">
    <citation type="submission" date="2019-05" db="EMBL/GenBank/DDBJ databases">
        <title>Georgenia *** sp. nov., and Georgenia *** sp. nov., isolated from the intestinal contents of plateau pika (Ochotona curzoniae) in the Qinghai-Tibet plateau of China.</title>
        <authorList>
            <person name="Tian Z."/>
        </authorList>
    </citation>
    <scope>NUCLEOTIDE SEQUENCE [LARGE SCALE GENOMIC DNA]</scope>
    <source>
        <strain evidence="9 10">Z443</strain>
    </source>
</reference>
<dbReference type="NCBIfam" id="TIGR02273">
    <property type="entry name" value="16S_RimM"/>
    <property type="match status" value="1"/>
</dbReference>
<dbReference type="Pfam" id="PF01782">
    <property type="entry name" value="RimM"/>
    <property type="match status" value="1"/>
</dbReference>
<dbReference type="InterPro" id="IPR056792">
    <property type="entry name" value="PRC_RimM"/>
</dbReference>
<name>A0A5B8C0Z4_9MICO</name>
<evidence type="ECO:0000313" key="9">
    <source>
        <dbReference type="EMBL" id="QDC24253.1"/>
    </source>
</evidence>
<dbReference type="InterPro" id="IPR009000">
    <property type="entry name" value="Transl_B-barrel_sf"/>
</dbReference>
<dbReference type="SUPFAM" id="SSF50447">
    <property type="entry name" value="Translation proteins"/>
    <property type="match status" value="1"/>
</dbReference>
<evidence type="ECO:0000256" key="2">
    <source>
        <dbReference type="ARBA" id="ARBA00022517"/>
    </source>
</evidence>
<keyword evidence="2 5" id="KW-0690">Ribosome biogenesis</keyword>
<dbReference type="HAMAP" id="MF_00014">
    <property type="entry name" value="Ribosome_mat_RimM"/>
    <property type="match status" value="1"/>
</dbReference>
<comment type="subcellular location">
    <subcellularLocation>
        <location evidence="5">Cytoplasm</location>
    </subcellularLocation>
</comment>
<feature type="region of interest" description="Disordered" evidence="6">
    <location>
        <begin position="153"/>
        <end position="207"/>
    </location>
</feature>
<evidence type="ECO:0000259" key="8">
    <source>
        <dbReference type="Pfam" id="PF24986"/>
    </source>
</evidence>
<evidence type="ECO:0000313" key="10">
    <source>
        <dbReference type="Proteomes" id="UP000314616"/>
    </source>
</evidence>
<dbReference type="InterPro" id="IPR002676">
    <property type="entry name" value="RimM_N"/>
</dbReference>
<dbReference type="PANTHER" id="PTHR33692">
    <property type="entry name" value="RIBOSOME MATURATION FACTOR RIMM"/>
    <property type="match status" value="1"/>
</dbReference>
<dbReference type="Pfam" id="PF24986">
    <property type="entry name" value="PRC_RimM"/>
    <property type="match status" value="1"/>
</dbReference>
<dbReference type="AlphaFoldDB" id="A0A5B8C0Z4"/>
<gene>
    <name evidence="5 9" type="primary">rimM</name>
    <name evidence="9" type="ORF">FE374_06095</name>
</gene>
<dbReference type="GO" id="GO:0043022">
    <property type="term" value="F:ribosome binding"/>
    <property type="evidence" value="ECO:0007669"/>
    <property type="project" value="InterPro"/>
</dbReference>
<keyword evidence="1 5" id="KW-0963">Cytoplasm</keyword>
<comment type="domain">
    <text evidence="5">The PRC barrel domain binds ribosomal protein uS19.</text>
</comment>
<comment type="function">
    <text evidence="5">An accessory protein needed during the final step in the assembly of 30S ribosomal subunit, possibly for assembly of the head region. Essential for efficient processing of 16S rRNA. May be needed both before and after RbfA during the maturation of 16S rRNA. It has affinity for free ribosomal 30S subunits but not for 70S ribosomes.</text>
</comment>
<dbReference type="GO" id="GO:0005840">
    <property type="term" value="C:ribosome"/>
    <property type="evidence" value="ECO:0007669"/>
    <property type="project" value="InterPro"/>
</dbReference>
<keyword evidence="3 5" id="KW-0698">rRNA processing</keyword>
<dbReference type="PANTHER" id="PTHR33692:SF1">
    <property type="entry name" value="RIBOSOME MATURATION FACTOR RIMM"/>
    <property type="match status" value="1"/>
</dbReference>
<evidence type="ECO:0000256" key="5">
    <source>
        <dbReference type="HAMAP-Rule" id="MF_00014"/>
    </source>
</evidence>
<dbReference type="OrthoDB" id="5381335at2"/>
<organism evidence="9 10">
    <name type="scientific">Georgenia yuyongxinii</name>
    <dbReference type="NCBI Taxonomy" id="2589797"/>
    <lineage>
        <taxon>Bacteria</taxon>
        <taxon>Bacillati</taxon>
        <taxon>Actinomycetota</taxon>
        <taxon>Actinomycetes</taxon>
        <taxon>Micrococcales</taxon>
        <taxon>Bogoriellaceae</taxon>
        <taxon>Georgenia</taxon>
    </lineage>
</organism>
<keyword evidence="4 5" id="KW-0143">Chaperone</keyword>
<evidence type="ECO:0000256" key="3">
    <source>
        <dbReference type="ARBA" id="ARBA00022552"/>
    </source>
</evidence>
<evidence type="ECO:0000256" key="1">
    <source>
        <dbReference type="ARBA" id="ARBA00022490"/>
    </source>
</evidence>
<feature type="domain" description="Ribosome maturation factor RimM PRC barrel" evidence="8">
    <location>
        <begin position="98"/>
        <end position="165"/>
    </location>
</feature>
<dbReference type="EMBL" id="CP040915">
    <property type="protein sequence ID" value="QDC24253.1"/>
    <property type="molecule type" value="Genomic_DNA"/>
</dbReference>